<dbReference type="SUPFAM" id="SSF48371">
    <property type="entry name" value="ARM repeat"/>
    <property type="match status" value="1"/>
</dbReference>
<evidence type="ECO:0000256" key="5">
    <source>
        <dbReference type="ARBA" id="ARBA00022679"/>
    </source>
</evidence>
<dbReference type="GO" id="GO:0005524">
    <property type="term" value="F:ATP binding"/>
    <property type="evidence" value="ECO:0007669"/>
    <property type="project" value="UniProtKB-KW"/>
</dbReference>
<sequence length="1615" mass="188916">MEVNFENIYVRIQRKVLSVKWINKVNLDKIIIDSHIKSEYFVAKLKEMIFKKDYTAKSTLVLLKPLILELSSEDILENSENHLLVYLYEYSLSKVFPEAVNIKLNPNLDSICNLYFRVLRIISVFEKHCNGESFISKYPMEFLKDEELEFLEYSDEYLRFAKAFEDSYIYEMMKVNGEITGFNTLEHISGVHYLAMYIARQVKHQGLKVDLGRVSGSAAGHDIGKYGCKKNEMKRVPYLHYYYSDIWFKKHGINYIRNIAINHSTWDLEFENLSLESLILIYSDFRVKNRQINNKNEMHIFSLKESFDVILSKLDNVDETKEKRYRRVYSKLRDFEKFLQSINVETEVKDIDLKCMKKIKEPLYSLNQGEEIVDNLKYMAINHNINLMYILRDEHSLNTIIEEARSEKNWKSLREYIRIFEEYSTYLTQNQKIQTINFLYENLVHPEDDIRRHSAEIIGKLIAILDEEYRKELPEGAVDDFFNIDSKDVLRKYIDKILFPSHKIISSHRYWIGYSLSTLIKSLFENCGENKKEEYKEVVLSYYETFKYKNSDNLLFLIESANYIPIDKEDKLLDKLYIFIFTMLKKRNITLRLSTLGLCINLMEKLSDESVFVIHLKDYLYSVSAKSSYGAEILLRYRLSQKLSLKDLEYNLKENLQVQKKNIQEIYLSNLKSATEWSVKKYQIELILEFVKNHKEINALQASIHFCNLLKVSAVEEVRVTAGCAIVEIMDLLSFSERNEVAIELLRSLEIEGHKITEYIPRYLGQVLLYIPPKEFDEIIDDLAFKVKIAKPSVKTLMLKTIGVVLEYYKCYGKRFNESEKTLDKRRNTLLSILLNGLGDYINEVKRSSFTTIGKVIFGSKILSLKEKKNYFDLLAKKILTLVINDEKEDLFFLSNAAGLAHIYRFIADYNFFIGEFNMEIPRKIAFFPGTFDPFSLSHKEIAKTIRNLGYEVYLSVDEFSWSKKTLPHLLRRNILNMSIASEFGIFVYPESEPINLSNKEDLQSLKDNFKEQEVFIVVGADVITNASSYKLPYNKGSIHDFSHIVIERNKNNTLSEYLMEIKGNVHIINLPSKYTDISSTQIRNYIDSNRDISSLVDPLAEQYIYDNGFYQREPLEKATLNLLSLETEIIDHKDEEIINTLCNIANNGLREKIEELFSKPSGRIVILKDCNKNEICGFSLIHWARSSMLYSDIKDMEIAQYMREESQGRIILLDGFYIKNHEKNKNLLSILITETLAFACSRDYEYALYRQCEKDNLSTTIKDTLALYGFKEIFDSVHLVNMSSPCVLNFDIENLIKEPFRSNNKIKAAINESRIKLQQVICNLFPGNLVLSFDSNMVHQGLIKKVCKENKVPEYETNPKSLGSAMCVPYGDILDRYIIPNTVTKSLHTEKYFNPDMKSFKIGEFPHYLSLENQIKMLKSFNRPIILVDNLLHKGYRMKAIEPIFKKEKINIQKIIVAILSGRGKDLLDYQGGEVDCLYFIPRLKIWFNENALYPFIGGDAVWRGEFPGRNLLPSINLIMPYTSPKFIRGANNKERYKLSKVCIENSINILKALEDEYHYINERNLTLLSLGQVFTIPRSVDRGLDINYDLNHKPSHYLENDLERLKRFEDMYI</sequence>
<accession>A0A0C1UBA8</accession>
<evidence type="ECO:0000313" key="13">
    <source>
        <dbReference type="Proteomes" id="UP000031366"/>
    </source>
</evidence>
<evidence type="ECO:0000256" key="10">
    <source>
        <dbReference type="ARBA" id="ARBA00048721"/>
    </source>
</evidence>
<dbReference type="InterPro" id="IPR005248">
    <property type="entry name" value="NadD/NMNAT"/>
</dbReference>
<dbReference type="PANTHER" id="PTHR39321">
    <property type="entry name" value="NICOTINATE-NUCLEOTIDE ADENYLYLTRANSFERASE-RELATED"/>
    <property type="match status" value="1"/>
</dbReference>
<evidence type="ECO:0000256" key="4">
    <source>
        <dbReference type="ARBA" id="ARBA00022642"/>
    </source>
</evidence>
<reference evidence="12 13" key="1">
    <citation type="journal article" date="2015" name="Infect. Genet. Evol.">
        <title>Genomic sequences of six botulinum neurotoxin-producing strains representing three clostridial species illustrate the mobility and diversity of botulinum neurotoxin genes.</title>
        <authorList>
            <person name="Smith T.J."/>
            <person name="Hill K.K."/>
            <person name="Xie G."/>
            <person name="Foley B.T."/>
            <person name="Williamson C.H."/>
            <person name="Foster J.T."/>
            <person name="Johnson S.L."/>
            <person name="Chertkov O."/>
            <person name="Teshima H."/>
            <person name="Gibbons H.S."/>
            <person name="Johnsky L.A."/>
            <person name="Karavis M.A."/>
            <person name="Smith L.A."/>
        </authorList>
    </citation>
    <scope>NUCLEOTIDE SEQUENCE [LARGE SCALE GENOMIC DNA]</scope>
    <source>
        <strain evidence="12 13">CDC 2741</strain>
    </source>
</reference>
<dbReference type="SUPFAM" id="SSF109604">
    <property type="entry name" value="HD-domain/PDEase-like"/>
    <property type="match status" value="1"/>
</dbReference>
<keyword evidence="9" id="KW-0520">NAD</keyword>
<dbReference type="SUPFAM" id="SSF52374">
    <property type="entry name" value="Nucleotidylyl transferase"/>
    <property type="match status" value="1"/>
</dbReference>
<keyword evidence="8" id="KW-0067">ATP-binding</keyword>
<organism evidence="12 13">
    <name type="scientific">Clostridium argentinense CDC 2741</name>
    <dbReference type="NCBI Taxonomy" id="1418104"/>
    <lineage>
        <taxon>Bacteria</taxon>
        <taxon>Bacillati</taxon>
        <taxon>Bacillota</taxon>
        <taxon>Clostridia</taxon>
        <taxon>Eubacteriales</taxon>
        <taxon>Clostridiaceae</taxon>
        <taxon>Clostridium</taxon>
    </lineage>
</organism>
<dbReference type="InterPro" id="IPR016024">
    <property type="entry name" value="ARM-type_fold"/>
</dbReference>
<gene>
    <name evidence="12" type="ORF">U732_314</name>
</gene>
<evidence type="ECO:0000313" key="12">
    <source>
        <dbReference type="EMBL" id="KIE44855.1"/>
    </source>
</evidence>
<dbReference type="InterPro" id="IPR014729">
    <property type="entry name" value="Rossmann-like_a/b/a_fold"/>
</dbReference>
<evidence type="ECO:0000256" key="2">
    <source>
        <dbReference type="ARBA" id="ARBA00005019"/>
    </source>
</evidence>
<evidence type="ECO:0000256" key="8">
    <source>
        <dbReference type="ARBA" id="ARBA00022840"/>
    </source>
</evidence>
<evidence type="ECO:0000256" key="3">
    <source>
        <dbReference type="ARBA" id="ARBA00012389"/>
    </source>
</evidence>
<comment type="caution">
    <text evidence="12">The sequence shown here is derived from an EMBL/GenBank/DDBJ whole genome shotgun (WGS) entry which is preliminary data.</text>
</comment>
<keyword evidence="4" id="KW-0662">Pyridine nucleotide biosynthesis</keyword>
<dbReference type="GO" id="GO:0004515">
    <property type="term" value="F:nicotinate-nucleotide adenylyltransferase activity"/>
    <property type="evidence" value="ECO:0007669"/>
    <property type="project" value="UniProtKB-EC"/>
</dbReference>
<dbReference type="STRING" id="29341.RSJ17_04380"/>
<dbReference type="RefSeq" id="WP_236887426.1">
    <property type="nucleotide sequence ID" value="NZ_AYSO01000020.1"/>
</dbReference>
<keyword evidence="7" id="KW-0547">Nucleotide-binding</keyword>
<proteinExistence type="predicted"/>
<dbReference type="GO" id="GO:0009435">
    <property type="term" value="P:NAD+ biosynthetic process"/>
    <property type="evidence" value="ECO:0007669"/>
    <property type="project" value="InterPro"/>
</dbReference>
<dbReference type="Proteomes" id="UP000031366">
    <property type="component" value="Unassembled WGS sequence"/>
</dbReference>
<keyword evidence="5 12" id="KW-0808">Transferase</keyword>
<evidence type="ECO:0000256" key="1">
    <source>
        <dbReference type="ARBA" id="ARBA00002324"/>
    </source>
</evidence>
<comment type="pathway">
    <text evidence="2">Cofactor biosynthesis; NAD(+) biosynthesis; deamido-NAD(+) from nicotinate D-ribonucleotide: step 1/1.</text>
</comment>
<evidence type="ECO:0000256" key="7">
    <source>
        <dbReference type="ARBA" id="ARBA00022741"/>
    </source>
</evidence>
<feature type="domain" description="Cytidyltransferase-like" evidence="11">
    <location>
        <begin position="927"/>
        <end position="1085"/>
    </location>
</feature>
<keyword evidence="13" id="KW-1185">Reference proteome</keyword>
<comment type="function">
    <text evidence="1">Catalyzes the reversible adenylation of nicotinate mononucleotide (NaMN) to nicotinic acid adenine dinucleotide (NaAD).</text>
</comment>
<dbReference type="PANTHER" id="PTHR39321:SF3">
    <property type="entry name" value="PHOSPHOPANTETHEINE ADENYLYLTRANSFERASE"/>
    <property type="match status" value="1"/>
</dbReference>
<keyword evidence="6 12" id="KW-0548">Nucleotidyltransferase</keyword>
<dbReference type="Pfam" id="PF01467">
    <property type="entry name" value="CTP_transf_like"/>
    <property type="match status" value="1"/>
</dbReference>
<dbReference type="InterPro" id="IPR004821">
    <property type="entry name" value="Cyt_trans-like"/>
</dbReference>
<dbReference type="EC" id="2.7.7.18" evidence="3"/>
<dbReference type="EMBL" id="AYSO01000020">
    <property type="protein sequence ID" value="KIE44855.1"/>
    <property type="molecule type" value="Genomic_DNA"/>
</dbReference>
<evidence type="ECO:0000259" key="11">
    <source>
        <dbReference type="Pfam" id="PF01467"/>
    </source>
</evidence>
<evidence type="ECO:0000256" key="9">
    <source>
        <dbReference type="ARBA" id="ARBA00023027"/>
    </source>
</evidence>
<name>A0A0C1UBA8_9CLOT</name>
<evidence type="ECO:0000256" key="6">
    <source>
        <dbReference type="ARBA" id="ARBA00022695"/>
    </source>
</evidence>
<comment type="catalytic activity">
    <reaction evidence="10">
        <text>nicotinate beta-D-ribonucleotide + ATP + H(+) = deamido-NAD(+) + diphosphate</text>
        <dbReference type="Rhea" id="RHEA:22860"/>
        <dbReference type="ChEBI" id="CHEBI:15378"/>
        <dbReference type="ChEBI" id="CHEBI:30616"/>
        <dbReference type="ChEBI" id="CHEBI:33019"/>
        <dbReference type="ChEBI" id="CHEBI:57502"/>
        <dbReference type="ChEBI" id="CHEBI:58437"/>
        <dbReference type="EC" id="2.7.7.18"/>
    </reaction>
</comment>
<dbReference type="Gene3D" id="3.40.50.620">
    <property type="entry name" value="HUPs"/>
    <property type="match status" value="1"/>
</dbReference>
<protein>
    <recommendedName>
        <fullName evidence="3">nicotinate-nucleotide adenylyltransferase</fullName>
        <ecNumber evidence="3">2.7.7.18</ecNumber>
    </recommendedName>
</protein>